<proteinExistence type="predicted"/>
<keyword evidence="2" id="KW-1185">Reference proteome</keyword>
<protein>
    <submittedName>
        <fullName evidence="1">Uncharacterized protein</fullName>
    </submittedName>
</protein>
<gene>
    <name evidence="1" type="ORF">RJ640_022099</name>
</gene>
<dbReference type="Proteomes" id="UP001187471">
    <property type="component" value="Unassembled WGS sequence"/>
</dbReference>
<dbReference type="SUPFAM" id="SSF47923">
    <property type="entry name" value="Ypt/Rab-GAP domain of gyp1p"/>
    <property type="match status" value="1"/>
</dbReference>
<comment type="caution">
    <text evidence="1">The sequence shown here is derived from an EMBL/GenBank/DDBJ whole genome shotgun (WGS) entry which is preliminary data.</text>
</comment>
<dbReference type="EMBL" id="JAVXUO010002225">
    <property type="protein sequence ID" value="KAK2975207.1"/>
    <property type="molecule type" value="Genomic_DNA"/>
</dbReference>
<name>A0AA88QUM5_9ASTE</name>
<reference evidence="1" key="1">
    <citation type="submission" date="2022-12" db="EMBL/GenBank/DDBJ databases">
        <title>Draft genome assemblies for two species of Escallonia (Escalloniales).</title>
        <authorList>
            <person name="Chanderbali A."/>
            <person name="Dervinis C."/>
            <person name="Anghel I."/>
            <person name="Soltis D."/>
            <person name="Soltis P."/>
            <person name="Zapata F."/>
        </authorList>
    </citation>
    <scope>NUCLEOTIDE SEQUENCE</scope>
    <source>
        <strain evidence="1">UCBG92.1500</strain>
        <tissue evidence="1">Leaf</tissue>
    </source>
</reference>
<organism evidence="1 2">
    <name type="scientific">Escallonia rubra</name>
    <dbReference type="NCBI Taxonomy" id="112253"/>
    <lineage>
        <taxon>Eukaryota</taxon>
        <taxon>Viridiplantae</taxon>
        <taxon>Streptophyta</taxon>
        <taxon>Embryophyta</taxon>
        <taxon>Tracheophyta</taxon>
        <taxon>Spermatophyta</taxon>
        <taxon>Magnoliopsida</taxon>
        <taxon>eudicotyledons</taxon>
        <taxon>Gunneridae</taxon>
        <taxon>Pentapetalae</taxon>
        <taxon>asterids</taxon>
        <taxon>campanulids</taxon>
        <taxon>Escalloniales</taxon>
        <taxon>Escalloniaceae</taxon>
        <taxon>Escallonia</taxon>
    </lineage>
</organism>
<sequence length="87" mass="9927">MLCRKYLDNSSLHGIENKQALKITKQNILLEIQETLLRVCCAMLVLVRRRLLAGDFTSNLKLLQHYPPTNISHLLYVANKLRAHSAG</sequence>
<evidence type="ECO:0000313" key="1">
    <source>
        <dbReference type="EMBL" id="KAK2975207.1"/>
    </source>
</evidence>
<dbReference type="AlphaFoldDB" id="A0AA88QUM5"/>
<dbReference type="Gene3D" id="1.10.472.80">
    <property type="entry name" value="Ypt/Rab-GAP domain of gyp1p, domain 3"/>
    <property type="match status" value="1"/>
</dbReference>
<evidence type="ECO:0000313" key="2">
    <source>
        <dbReference type="Proteomes" id="UP001187471"/>
    </source>
</evidence>
<accession>A0AA88QUM5</accession>
<dbReference type="InterPro" id="IPR035969">
    <property type="entry name" value="Rab-GAP_TBC_sf"/>
</dbReference>